<dbReference type="Proteomes" id="UP000070659">
    <property type="component" value="Unassembled WGS sequence"/>
</dbReference>
<accession>A0A132MWX3</accession>
<dbReference type="PATRIC" id="fig|1469144.10.peg.3653"/>
<dbReference type="SUPFAM" id="SSF53335">
    <property type="entry name" value="S-adenosyl-L-methionine-dependent methyltransferases"/>
    <property type="match status" value="1"/>
</dbReference>
<dbReference type="Gene3D" id="3.40.50.150">
    <property type="entry name" value="Vaccinia Virus protein VP39"/>
    <property type="match status" value="1"/>
</dbReference>
<dbReference type="InterPro" id="IPR029063">
    <property type="entry name" value="SAM-dependent_MTases_sf"/>
</dbReference>
<evidence type="ECO:0000313" key="2">
    <source>
        <dbReference type="EMBL" id="KWX02359.1"/>
    </source>
</evidence>
<feature type="domain" description="Methyltransferase type 11" evidence="1">
    <location>
        <begin position="50"/>
        <end position="142"/>
    </location>
</feature>
<keyword evidence="4" id="KW-1185">Reference proteome</keyword>
<dbReference type="AlphaFoldDB" id="A0A132MWX3"/>
<evidence type="ECO:0000313" key="3">
    <source>
        <dbReference type="EMBL" id="KWX03509.1"/>
    </source>
</evidence>
<dbReference type="EC" id="2.1.1.64" evidence="2"/>
<dbReference type="PANTHER" id="PTHR43591:SF110">
    <property type="entry name" value="RHODANESE DOMAIN-CONTAINING PROTEIN"/>
    <property type="match status" value="1"/>
</dbReference>
<evidence type="ECO:0000313" key="5">
    <source>
        <dbReference type="Proteomes" id="UP000070659"/>
    </source>
</evidence>
<gene>
    <name evidence="2" type="ORF">LI90_3402</name>
    <name evidence="3" type="ORF">TH66_11530</name>
</gene>
<keyword evidence="2" id="KW-0830">Ubiquinone</keyword>
<name>A0A132MWX3_9ACTN</name>
<dbReference type="Proteomes" id="UP000070188">
    <property type="component" value="Unassembled WGS sequence"/>
</dbReference>
<dbReference type="GO" id="GO:0061542">
    <property type="term" value="F:3-demethylubiquinol 3-O-methyltransferase activity"/>
    <property type="evidence" value="ECO:0007669"/>
    <property type="project" value="UniProtKB-EC"/>
</dbReference>
<comment type="caution">
    <text evidence="2">The sequence shown here is derived from an EMBL/GenBank/DDBJ whole genome shotgun (WGS) entry which is preliminary data.</text>
</comment>
<dbReference type="InterPro" id="IPR013216">
    <property type="entry name" value="Methyltransf_11"/>
</dbReference>
<dbReference type="OrthoDB" id="9810247at2"/>
<protein>
    <submittedName>
        <fullName evidence="2">3-demethylubiquinone-9 3-methyltransferase</fullName>
        <ecNumber evidence="2">2.1.1.64</ecNumber>
    </submittedName>
    <submittedName>
        <fullName evidence="3">Ubiquinone biosynthesis methyltransferase UbiE</fullName>
    </submittedName>
</protein>
<dbReference type="EMBL" id="LAXD01000001">
    <property type="protein sequence ID" value="KWX02359.1"/>
    <property type="molecule type" value="Genomic_DNA"/>
</dbReference>
<dbReference type="GO" id="GO:0032259">
    <property type="term" value="P:methylation"/>
    <property type="evidence" value="ECO:0007669"/>
    <property type="project" value="UniProtKB-KW"/>
</dbReference>
<reference evidence="2" key="3">
    <citation type="submission" date="2015-04" db="EMBL/GenBank/DDBJ databases">
        <title>Physiological reanalysis, assessment of diazotrophy, and genome sequences of multiple isolates of Streptomyces thermoautotrophicus.</title>
        <authorList>
            <person name="MacKellar D.C."/>
            <person name="Lieber L."/>
            <person name="Norman J."/>
            <person name="Bolger A."/>
            <person name="Tobin C."/>
            <person name="Murray J.W."/>
            <person name="Woodward J."/>
            <person name="Friesen M."/>
            <person name="Prell J."/>
        </authorList>
    </citation>
    <scope>NUCLEOTIDE SEQUENCE [LARGE SCALE GENOMIC DNA]</scope>
    <source>
        <strain evidence="2">H1</strain>
    </source>
</reference>
<keyword evidence="2" id="KW-0489">Methyltransferase</keyword>
<evidence type="ECO:0000259" key="1">
    <source>
        <dbReference type="Pfam" id="PF08241"/>
    </source>
</evidence>
<dbReference type="Pfam" id="PF08241">
    <property type="entry name" value="Methyltransf_11"/>
    <property type="match status" value="1"/>
</dbReference>
<sequence length="265" mass="29581">MAKDRTAQLAYSELMPKMLDEQARRRKADKILAVLRHFLGRDDLTGLRALDVGCSAGFIADALAEAGLVSHGVDIDMPGLRRAHARFGDRVRFVCGDGERLPFPDGTFDVIVFNHIYEHVVNPDGVVAELRRVLAADGVLYLGLMNRLGPIEPHYRLPFLSYLPPTLADRYVRLSGRAEKYHERSRTRWGLRRMLRGFQVWDYTLPVLTDPVRFAATDIVPGRIAKLPPAVLRALLPVVPTYIWVATKADRTPGGPALPQGPTRA</sequence>
<dbReference type="STRING" id="1469144.LI90_3402"/>
<reference evidence="3 5" key="1">
    <citation type="submission" date="2015-02" db="EMBL/GenBank/DDBJ databases">
        <title>Physiological reanalysis, assessment of diazotrophy, and genome sequences of multiple isolates of Streptomyces thermoautotrophicus.</title>
        <authorList>
            <person name="MacKellar D.C."/>
            <person name="Lieber L."/>
            <person name="Norman J."/>
            <person name="Bolger A."/>
            <person name="Tobin C."/>
            <person name="Murray J.W."/>
            <person name="Prell J."/>
        </authorList>
    </citation>
    <scope>NUCLEOTIDE SEQUENCE [LARGE SCALE GENOMIC DNA]</scope>
    <source>
        <strain evidence="3 5">UBT1</strain>
    </source>
</reference>
<proteinExistence type="predicted"/>
<organism evidence="2 4">
    <name type="scientific">Carbonactinospora thermoautotrophica</name>
    <dbReference type="NCBI Taxonomy" id="1469144"/>
    <lineage>
        <taxon>Bacteria</taxon>
        <taxon>Bacillati</taxon>
        <taxon>Actinomycetota</taxon>
        <taxon>Actinomycetes</taxon>
        <taxon>Kitasatosporales</taxon>
        <taxon>Carbonactinosporaceae</taxon>
        <taxon>Carbonactinospora</taxon>
    </lineage>
</organism>
<evidence type="ECO:0000313" key="4">
    <source>
        <dbReference type="Proteomes" id="UP000070188"/>
    </source>
</evidence>
<dbReference type="CDD" id="cd02440">
    <property type="entry name" value="AdoMet_MTases"/>
    <property type="match status" value="1"/>
</dbReference>
<keyword evidence="2" id="KW-0808">Transferase</keyword>
<dbReference type="RefSeq" id="WP_066889320.1">
    <property type="nucleotide sequence ID" value="NZ_CP171739.1"/>
</dbReference>
<dbReference type="PANTHER" id="PTHR43591">
    <property type="entry name" value="METHYLTRANSFERASE"/>
    <property type="match status" value="1"/>
</dbReference>
<reference evidence="4" key="2">
    <citation type="submission" date="2015-04" db="EMBL/GenBank/DDBJ databases">
        <title>Physiological reanalysis, assessment of diazotrophy, and genome sequences of multiple isolates of Streptomyces thermoautotrophicus.</title>
        <authorList>
            <person name="MacKellar D.C."/>
            <person name="Lieber L."/>
            <person name="Norman J."/>
            <person name="Bolger A."/>
            <person name="Tobin C."/>
            <person name="Murray J.W."/>
            <person name="Chang R."/>
            <person name="Ford T."/>
            <person name="Nguyen P.Q."/>
            <person name="Woodward J."/>
            <person name="Permingeat H."/>
            <person name="Joshi N.S."/>
            <person name="Silver P.A."/>
            <person name="Usadel B."/>
            <person name="Rutherford A.W."/>
            <person name="Friesen M."/>
            <person name="Prell J."/>
        </authorList>
    </citation>
    <scope>NUCLEOTIDE SEQUENCE [LARGE SCALE GENOMIC DNA]</scope>
    <source>
        <strain evidence="4">H1</strain>
    </source>
</reference>
<dbReference type="EMBL" id="JYIJ01000017">
    <property type="protein sequence ID" value="KWX03509.1"/>
    <property type="molecule type" value="Genomic_DNA"/>
</dbReference>